<keyword evidence="3" id="KW-0653">Protein transport</keyword>
<feature type="compositionally biased region" description="Polar residues" evidence="4">
    <location>
        <begin position="7"/>
        <end position="26"/>
    </location>
</feature>
<dbReference type="PANTHER" id="PTHR13027:SF7">
    <property type="entry name" value="VACUOLAR FUSION PROTEIN MON1 HOMOLOG"/>
    <property type="match status" value="1"/>
</dbReference>
<dbReference type="InterPro" id="IPR004353">
    <property type="entry name" value="Mon1"/>
</dbReference>
<dbReference type="GO" id="GO:0032585">
    <property type="term" value="C:multivesicular body membrane"/>
    <property type="evidence" value="ECO:0007669"/>
    <property type="project" value="UniProtKB-SubCell"/>
</dbReference>
<comment type="function">
    <text evidence="3">Required for multiple vacuole delivery pathways including the cytoplasm to vacuole transport (Cvt), autophagy, pexophagy and endocytosis.</text>
</comment>
<feature type="region of interest" description="Disordered" evidence="4">
    <location>
        <begin position="1"/>
        <end position="64"/>
    </location>
</feature>
<dbReference type="GO" id="GO:0035658">
    <property type="term" value="C:Mon1-Ccz1 complex"/>
    <property type="evidence" value="ECO:0007669"/>
    <property type="project" value="TreeGrafter"/>
</dbReference>
<dbReference type="OrthoDB" id="272411at2759"/>
<reference evidence="8" key="1">
    <citation type="submission" date="2013-08" db="EMBL/GenBank/DDBJ databases">
        <title>Gene expansion shapes genome architecture in the human pathogen Lichtheimia corymbifera: an evolutionary genomics analysis in the ancient terrestrial Mucorales (Mucoromycotina).</title>
        <authorList>
            <person name="Schwartze V.U."/>
            <person name="Winter S."/>
            <person name="Shelest E."/>
            <person name="Marcet-Houben M."/>
            <person name="Horn F."/>
            <person name="Wehner S."/>
            <person name="Hoffmann K."/>
            <person name="Riege K."/>
            <person name="Sammeth M."/>
            <person name="Nowrousian M."/>
            <person name="Valiante V."/>
            <person name="Linde J."/>
            <person name="Jacobsen I.D."/>
            <person name="Marz M."/>
            <person name="Brakhage A.A."/>
            <person name="Gabaldon T."/>
            <person name="Bocker S."/>
            <person name="Voigt K."/>
        </authorList>
    </citation>
    <scope>NUCLEOTIDE SEQUENCE [LARGE SCALE GENOMIC DNA]</scope>
    <source>
        <strain evidence="8">FSU 9682</strain>
    </source>
</reference>
<accession>A0A068RTB4</accession>
<evidence type="ECO:0000256" key="3">
    <source>
        <dbReference type="RuleBase" id="RU367048"/>
    </source>
</evidence>
<dbReference type="GO" id="GO:0006914">
    <property type="term" value="P:autophagy"/>
    <property type="evidence" value="ECO:0007669"/>
    <property type="project" value="UniProtKB-UniRule"/>
</dbReference>
<feature type="domain" description="FUZ/MON1/HPS1 first Longin" evidence="5">
    <location>
        <begin position="79"/>
        <end position="201"/>
    </location>
</feature>
<dbReference type="VEuPathDB" id="FungiDB:LCOR_04766.1"/>
<dbReference type="Pfam" id="PF19038">
    <property type="entry name" value="Fuz_longin_3"/>
    <property type="match status" value="1"/>
</dbReference>
<dbReference type="Proteomes" id="UP000027586">
    <property type="component" value="Unassembled WGS sequence"/>
</dbReference>
<feature type="domain" description="FUZ/MON1/HPS1 second Longin" evidence="6">
    <location>
        <begin position="239"/>
        <end position="335"/>
    </location>
</feature>
<keyword evidence="9" id="KW-1185">Reference proteome</keyword>
<organism evidence="8 9">
    <name type="scientific">Lichtheimia corymbifera JMRC:FSU:9682</name>
    <dbReference type="NCBI Taxonomy" id="1263082"/>
    <lineage>
        <taxon>Eukaryota</taxon>
        <taxon>Fungi</taxon>
        <taxon>Fungi incertae sedis</taxon>
        <taxon>Mucoromycota</taxon>
        <taxon>Mucoromycotina</taxon>
        <taxon>Mucoromycetes</taxon>
        <taxon>Mucorales</taxon>
        <taxon>Lichtheimiaceae</taxon>
        <taxon>Lichtheimia</taxon>
    </lineage>
</organism>
<keyword evidence="3" id="KW-0813">Transport</keyword>
<keyword evidence="3" id="KW-0472">Membrane</keyword>
<evidence type="ECO:0000313" key="9">
    <source>
        <dbReference type="Proteomes" id="UP000027586"/>
    </source>
</evidence>
<comment type="caution">
    <text evidence="8">The sequence shown here is derived from an EMBL/GenBank/DDBJ whole genome shotgun (WGS) entry which is preliminary data.</text>
</comment>
<comment type="subcellular location">
    <subcellularLocation>
        <location evidence="3">Endosome</location>
        <location evidence="3">Multivesicular body membrane</location>
        <topology evidence="3">Peripheral membrane protein</topology>
    </subcellularLocation>
    <subcellularLocation>
        <location evidence="1 3">Prevacuolar compartment membrane</location>
        <topology evidence="1 3">Peripheral membrane protein</topology>
    </subcellularLocation>
    <subcellularLocation>
        <location evidence="3">Vacuole membrane</location>
        <topology evidence="3">Peripheral membrane protein</topology>
    </subcellularLocation>
</comment>
<dbReference type="AlphaFoldDB" id="A0A068RTB4"/>
<evidence type="ECO:0000256" key="4">
    <source>
        <dbReference type="SAM" id="MobiDB-lite"/>
    </source>
</evidence>
<gene>
    <name evidence="8" type="ORF">LCOR_04766.1</name>
</gene>
<dbReference type="GO" id="GO:0016192">
    <property type="term" value="P:vesicle-mediated transport"/>
    <property type="evidence" value="ECO:0007669"/>
    <property type="project" value="InterPro"/>
</dbReference>
<dbReference type="Pfam" id="PF19037">
    <property type="entry name" value="Fuz_longin_2"/>
    <property type="match status" value="1"/>
</dbReference>
<sequence length="475" mass="54400">MPHSIGIQPSPSSTIPSDQTSMAATMSSSYDSNTSTNSKMSDPVKSYNKLRRQGSRSSVAAGKRKLDETNTSNWIHHKKHFFILSSAGKPIWTRYGDESRISSLMGVIQAIISFFQDGDDAIKSMNAGQHKFVFLLRDPLYYVAVSKTGESEVQLRDQLLYLHNQILSVLTGAQLTRIFEQRVNFDLRRLLAGTEVFLDSLSTLFNKDHSFMLSALQCLRLSRRVRDQTGAILSGRKIKGLLYAMVVAKGRLVTLLRPRRHSLHPSDLHLLFNMLTGSTTFHTAESWTPLCLPKFNSKGFLHAYICYIAKDISIVMISTDKDRFFDLSEWKSSIVESMQKENTLQSIINASEHSYKIESIGAPGLAHFLYKSKIHVQFTCPEYSDPYTNDVHQKRLFRLYHYVYDRMHCRARPLKLYYHESDQEIILGWITSSFELYVVFKPGTSKQTIISSSNYLLRWIRRNEESLFIVDSPVF</sequence>
<dbReference type="PRINTS" id="PR01546">
    <property type="entry name" value="YEAST73DUF"/>
</dbReference>
<dbReference type="GO" id="GO:0006623">
    <property type="term" value="P:protein targeting to vacuole"/>
    <property type="evidence" value="ECO:0007669"/>
    <property type="project" value="UniProtKB-UniRule"/>
</dbReference>
<dbReference type="InterPro" id="IPR043970">
    <property type="entry name" value="FUZ/MON1/HPS1_longin_3"/>
</dbReference>
<dbReference type="InterPro" id="IPR043972">
    <property type="entry name" value="FUZ/MON1/HPS1_longin_1"/>
</dbReference>
<dbReference type="PANTHER" id="PTHR13027">
    <property type="entry name" value="SAND PROTEIN-RELATED"/>
    <property type="match status" value="1"/>
</dbReference>
<dbReference type="InterPro" id="IPR043971">
    <property type="entry name" value="FUZ/MON1/HPS1_longin_2"/>
</dbReference>
<comment type="similarity">
    <text evidence="3">Belongs to the MON1/SAND family.</text>
</comment>
<dbReference type="Pfam" id="PF19036">
    <property type="entry name" value="Fuz_longin_1"/>
    <property type="match status" value="1"/>
</dbReference>
<name>A0A068RTB4_9FUNG</name>
<evidence type="ECO:0000259" key="7">
    <source>
        <dbReference type="Pfam" id="PF19038"/>
    </source>
</evidence>
<feature type="compositionally biased region" description="Low complexity" evidence="4">
    <location>
        <begin position="27"/>
        <end position="38"/>
    </location>
</feature>
<proteinExistence type="inferred from homology"/>
<evidence type="ECO:0000313" key="8">
    <source>
        <dbReference type="EMBL" id="CDH53413.1"/>
    </source>
</evidence>
<evidence type="ECO:0000256" key="2">
    <source>
        <dbReference type="ARBA" id="ARBA00018132"/>
    </source>
</evidence>
<evidence type="ECO:0000256" key="1">
    <source>
        <dbReference type="ARBA" id="ARBA00004380"/>
    </source>
</evidence>
<feature type="domain" description="FUZ/MON1/HPS1 third Longin" evidence="7">
    <location>
        <begin position="364"/>
        <end position="464"/>
    </location>
</feature>
<protein>
    <recommendedName>
        <fullName evidence="2 3">Vacuolar fusion protein MON1</fullName>
    </recommendedName>
</protein>
<keyword evidence="3" id="KW-0967">Endosome</keyword>
<dbReference type="EMBL" id="CBTN010000017">
    <property type="protein sequence ID" value="CDH53413.1"/>
    <property type="molecule type" value="Genomic_DNA"/>
</dbReference>
<keyword evidence="3" id="KW-0072">Autophagy</keyword>
<evidence type="ECO:0000259" key="6">
    <source>
        <dbReference type="Pfam" id="PF19037"/>
    </source>
</evidence>
<dbReference type="GO" id="GO:0000329">
    <property type="term" value="C:fungal-type vacuole membrane"/>
    <property type="evidence" value="ECO:0007669"/>
    <property type="project" value="TreeGrafter"/>
</dbReference>
<dbReference type="STRING" id="1263082.A0A068RTB4"/>
<evidence type="ECO:0000259" key="5">
    <source>
        <dbReference type="Pfam" id="PF19036"/>
    </source>
</evidence>
<keyword evidence="3" id="KW-0926">Vacuole</keyword>